<dbReference type="Proteomes" id="UP000001064">
    <property type="component" value="Unassembled WGS sequence"/>
</dbReference>
<protein>
    <submittedName>
        <fullName evidence="1">Uncharacterized protein</fullName>
    </submittedName>
</protein>
<dbReference type="Pfam" id="PF12796">
    <property type="entry name" value="Ank_2"/>
    <property type="match status" value="1"/>
</dbReference>
<proteinExistence type="predicted"/>
<dbReference type="FunCoup" id="F0ZUW0">
    <property type="interactions" value="937"/>
</dbReference>
<dbReference type="InParanoid" id="F0ZUW0"/>
<sequence>MDRVFFLVFRNNYLRKLIFEYVNLINSKKYSKNRVFKYHQIKTLDWLCVNEKWMLLKDMITTKHPLKITENSLITICKSVKDVKLFEHIYNGLRKEFQHYDFMFIDYACAAGSLDVVKFLHEQKHSATFKALDNASWKGFKNIIEFLLDNRTEGASKDAIDEASANGYIDIVELLTERTTAGCSKTAMNLACKNGHFEMVQYLHKNRTEGCSTKALDYCCQYGHLDIYKYLYENNIIAINNFNTLRNHIQSDDPKKNYTNRYITDEGLRFAVRNGHFNIVKYILDNQLFNQSEVNTIFKDSLYQKNLEIVKLLEKYSSEPFSKDHFLEFLNRAISNELINNINYLFDEFNHKLTIKEFKRLVFDSVRYSNFEIFKNIYNRAVKAFPTLNNFSLSSLTLTRSLSSSPPSSSPSTLHYDKNQLNEKKLFMFSIKRLDLEKTRFIYEKYQLQSFDINNIALSYCIYNLNLPLTKFLVENIFTSFNPENYLLSPVIKLSTPMYTYLNNYKNENMEKLQKLKQQQSYQFSQQYQASKVIFIVNNEDFKTLSLKYFDEFHVMNEKLYRAVLENVSSKLIMYSKRRHHICNK</sequence>
<organism evidence="1 2">
    <name type="scientific">Dictyostelium purpureum</name>
    <name type="common">Slime mold</name>
    <dbReference type="NCBI Taxonomy" id="5786"/>
    <lineage>
        <taxon>Eukaryota</taxon>
        <taxon>Amoebozoa</taxon>
        <taxon>Evosea</taxon>
        <taxon>Eumycetozoa</taxon>
        <taxon>Dictyostelia</taxon>
        <taxon>Dictyosteliales</taxon>
        <taxon>Dictyosteliaceae</taxon>
        <taxon>Dictyostelium</taxon>
    </lineage>
</organism>
<dbReference type="PANTHER" id="PTHR46586:SF5">
    <property type="match status" value="1"/>
</dbReference>
<dbReference type="SUPFAM" id="SSF48403">
    <property type="entry name" value="Ankyrin repeat"/>
    <property type="match status" value="1"/>
</dbReference>
<dbReference type="AlphaFoldDB" id="F0ZUW0"/>
<dbReference type="OrthoDB" id="19776at2759"/>
<dbReference type="STRING" id="5786.F0ZUW0"/>
<evidence type="ECO:0000313" key="1">
    <source>
        <dbReference type="EMBL" id="EGC32273.1"/>
    </source>
</evidence>
<dbReference type="GeneID" id="10507390"/>
<dbReference type="RefSeq" id="XP_003291210.1">
    <property type="nucleotide sequence ID" value="XM_003291162.1"/>
</dbReference>
<dbReference type="eggNOG" id="ENOG502SS4J">
    <property type="taxonomic scope" value="Eukaryota"/>
</dbReference>
<evidence type="ECO:0000313" key="2">
    <source>
        <dbReference type="Proteomes" id="UP000001064"/>
    </source>
</evidence>
<dbReference type="VEuPathDB" id="AmoebaDB:DICPUDRAFT_38648"/>
<gene>
    <name evidence="1" type="ORF">DICPUDRAFT_38648</name>
</gene>
<dbReference type="EMBL" id="GL871202">
    <property type="protein sequence ID" value="EGC32273.1"/>
    <property type="molecule type" value="Genomic_DNA"/>
</dbReference>
<accession>F0ZUW0</accession>
<dbReference type="Gene3D" id="1.25.40.20">
    <property type="entry name" value="Ankyrin repeat-containing domain"/>
    <property type="match status" value="2"/>
</dbReference>
<dbReference type="InterPro" id="IPR052050">
    <property type="entry name" value="SecEffector_AnkRepeat"/>
</dbReference>
<dbReference type="PANTHER" id="PTHR46586">
    <property type="entry name" value="ANKYRIN REPEAT-CONTAINING PROTEIN"/>
    <property type="match status" value="1"/>
</dbReference>
<dbReference type="OMA" id="FMFIDYA"/>
<dbReference type="SUPFAM" id="SSF140860">
    <property type="entry name" value="Pseudo ankyrin repeat-like"/>
    <property type="match status" value="1"/>
</dbReference>
<reference evidence="2" key="1">
    <citation type="journal article" date="2011" name="Genome Biol.">
        <title>Comparative genomics of the social amoebae Dictyostelium discoideum and Dictyostelium purpureum.</title>
        <authorList>
            <consortium name="US DOE Joint Genome Institute (JGI-PGF)"/>
            <person name="Sucgang R."/>
            <person name="Kuo A."/>
            <person name="Tian X."/>
            <person name="Salerno W."/>
            <person name="Parikh A."/>
            <person name="Feasley C.L."/>
            <person name="Dalin E."/>
            <person name="Tu H."/>
            <person name="Huang E."/>
            <person name="Barry K."/>
            <person name="Lindquist E."/>
            <person name="Shapiro H."/>
            <person name="Bruce D."/>
            <person name="Schmutz J."/>
            <person name="Salamov A."/>
            <person name="Fey P."/>
            <person name="Gaudet P."/>
            <person name="Anjard C."/>
            <person name="Babu M.M."/>
            <person name="Basu S."/>
            <person name="Bushmanova Y."/>
            <person name="van der Wel H."/>
            <person name="Katoh-Kurasawa M."/>
            <person name="Dinh C."/>
            <person name="Coutinho P.M."/>
            <person name="Saito T."/>
            <person name="Elias M."/>
            <person name="Schaap P."/>
            <person name="Kay R.R."/>
            <person name="Henrissat B."/>
            <person name="Eichinger L."/>
            <person name="Rivero F."/>
            <person name="Putnam N.H."/>
            <person name="West C.M."/>
            <person name="Loomis W.F."/>
            <person name="Chisholm R.L."/>
            <person name="Shaulsky G."/>
            <person name="Strassmann J.E."/>
            <person name="Queller D.C."/>
            <person name="Kuspa A."/>
            <person name="Grigoriev I.V."/>
        </authorList>
    </citation>
    <scope>NUCLEOTIDE SEQUENCE [LARGE SCALE GENOMIC DNA]</scope>
    <source>
        <strain evidence="2">QSDP1</strain>
    </source>
</reference>
<dbReference type="KEGG" id="dpp:DICPUDRAFT_38648"/>
<dbReference type="InterPro" id="IPR036770">
    <property type="entry name" value="Ankyrin_rpt-contain_sf"/>
</dbReference>
<dbReference type="InterPro" id="IPR002110">
    <property type="entry name" value="Ankyrin_rpt"/>
</dbReference>
<name>F0ZUW0_DICPU</name>
<keyword evidence="2" id="KW-1185">Reference proteome</keyword>